<dbReference type="InterPro" id="IPR001258">
    <property type="entry name" value="NHL_repeat"/>
</dbReference>
<keyword evidence="1 5" id="KW-0732">Signal</keyword>
<evidence type="ECO:0000313" key="6">
    <source>
        <dbReference type="EMBL" id="MEK9502760.1"/>
    </source>
</evidence>
<feature type="signal peptide" evidence="5">
    <location>
        <begin position="1"/>
        <end position="23"/>
    </location>
</feature>
<dbReference type="CDD" id="cd14958">
    <property type="entry name" value="NHL_PAL_like"/>
    <property type="match status" value="1"/>
</dbReference>
<feature type="repeat" description="NHL" evidence="4">
    <location>
        <begin position="177"/>
        <end position="215"/>
    </location>
</feature>
<evidence type="ECO:0000256" key="3">
    <source>
        <dbReference type="ARBA" id="ARBA00023180"/>
    </source>
</evidence>
<evidence type="ECO:0000256" key="5">
    <source>
        <dbReference type="SAM" id="SignalP"/>
    </source>
</evidence>
<evidence type="ECO:0000313" key="7">
    <source>
        <dbReference type="Proteomes" id="UP001484239"/>
    </source>
</evidence>
<dbReference type="RefSeq" id="WP_405281203.1">
    <property type="nucleotide sequence ID" value="NZ_CP144380.1"/>
</dbReference>
<evidence type="ECO:0000256" key="2">
    <source>
        <dbReference type="ARBA" id="ARBA00022737"/>
    </source>
</evidence>
<feature type="chain" id="PRO_5046395283" evidence="5">
    <location>
        <begin position="24"/>
        <end position="360"/>
    </location>
</feature>
<dbReference type="GO" id="GO:0016829">
    <property type="term" value="F:lyase activity"/>
    <property type="evidence" value="ECO:0007669"/>
    <property type="project" value="UniProtKB-KW"/>
</dbReference>
<protein>
    <submittedName>
        <fullName evidence="6">Peptidyl-alpha-hydroxyglycine alpha-amidating lyase family protein</fullName>
    </submittedName>
</protein>
<dbReference type="EMBL" id="JBBHLI010000015">
    <property type="protein sequence ID" value="MEK9502760.1"/>
    <property type="molecule type" value="Genomic_DNA"/>
</dbReference>
<dbReference type="Gene3D" id="2.120.10.30">
    <property type="entry name" value="TolB, C-terminal domain"/>
    <property type="match status" value="1"/>
</dbReference>
<sequence>MPDRRPLRRILLSALILPLAACAGDPEAEAAPEMAAAESPDPASVDPLQLPNPYVMGDSTWGQASAGRDFGAVSAIYPAPDGQSIWVGERCGANVCVGSDVDPIMQFDLEGNLLTSFGAGMFAWPHGMYVEDDGSVWVADATGYAVVPDGWGHVMYKFSPTGEVLMALGERGDPGAGPDRFTKPSDMLVAPDGHIFVADGHDAGGNNRVVKLSPEGEFVMEWGSTGEADGQFRDVHALAMDSQGRLWVGDRGNSRIQLFDQEGNHLETITHMGRPSGIYIKDDVVYVTDSESNTQRNPGVPRGIFIGNALTLELTAFVPDPEPTPDESGTSGAEGVVVDAEGNLYGAEVGPQTVRKWVRR</sequence>
<dbReference type="Proteomes" id="UP001484239">
    <property type="component" value="Unassembled WGS sequence"/>
</dbReference>
<dbReference type="InterPro" id="IPR011042">
    <property type="entry name" value="6-blade_b-propeller_TolB-like"/>
</dbReference>
<accession>A0ABU9EGZ4</accession>
<keyword evidence="7" id="KW-1185">Reference proteome</keyword>
<keyword evidence="3" id="KW-0325">Glycoprotein</keyword>
<dbReference type="SUPFAM" id="SSF63829">
    <property type="entry name" value="Calcium-dependent phosphotriesterase"/>
    <property type="match status" value="1"/>
</dbReference>
<reference evidence="6 7" key="1">
    <citation type="submission" date="2024-02" db="EMBL/GenBank/DDBJ databases">
        <title>A novel Gemmatimonadota bacterium.</title>
        <authorList>
            <person name="Du Z.-J."/>
            <person name="Ye Y.-Q."/>
        </authorList>
    </citation>
    <scope>NUCLEOTIDE SEQUENCE [LARGE SCALE GENOMIC DNA]</scope>
    <source>
        <strain evidence="6 7">DH-20</strain>
    </source>
</reference>
<keyword evidence="2" id="KW-0677">Repeat</keyword>
<name>A0ABU9EGZ4_9BACT</name>
<proteinExistence type="predicted"/>
<keyword evidence="6" id="KW-0456">Lyase</keyword>
<feature type="repeat" description="NHL" evidence="4">
    <location>
        <begin position="223"/>
        <end position="262"/>
    </location>
</feature>
<dbReference type="PROSITE" id="PS51125">
    <property type="entry name" value="NHL"/>
    <property type="match status" value="2"/>
</dbReference>
<comment type="caution">
    <text evidence="6">The sequence shown here is derived from an EMBL/GenBank/DDBJ whole genome shotgun (WGS) entry which is preliminary data.</text>
</comment>
<evidence type="ECO:0000256" key="1">
    <source>
        <dbReference type="ARBA" id="ARBA00022729"/>
    </source>
</evidence>
<dbReference type="Pfam" id="PF01436">
    <property type="entry name" value="NHL"/>
    <property type="match status" value="1"/>
</dbReference>
<organism evidence="6 7">
    <name type="scientific">Gaopeijia maritima</name>
    <dbReference type="NCBI Taxonomy" id="3119007"/>
    <lineage>
        <taxon>Bacteria</taxon>
        <taxon>Pseudomonadati</taxon>
        <taxon>Gemmatimonadota</taxon>
        <taxon>Longimicrobiia</taxon>
        <taxon>Gaopeijiales</taxon>
        <taxon>Gaopeijiaceae</taxon>
        <taxon>Gaopeijia</taxon>
    </lineage>
</organism>
<gene>
    <name evidence="6" type="ORF">WI372_17320</name>
</gene>
<evidence type="ECO:0000256" key="4">
    <source>
        <dbReference type="PROSITE-ProRule" id="PRU00504"/>
    </source>
</evidence>
<dbReference type="PANTHER" id="PTHR10680">
    <property type="entry name" value="PEPTIDYL-GLYCINE ALPHA-AMIDATING MONOOXYGENASE"/>
    <property type="match status" value="1"/>
</dbReference>